<dbReference type="InterPro" id="IPR029044">
    <property type="entry name" value="Nucleotide-diphossugar_trans"/>
</dbReference>
<keyword evidence="3" id="KW-0808">Transferase</keyword>
<evidence type="ECO:0000256" key="3">
    <source>
        <dbReference type="ARBA" id="ARBA00022679"/>
    </source>
</evidence>
<dbReference type="PANTHER" id="PTHR43179:SF12">
    <property type="entry name" value="GALACTOFURANOSYLTRANSFERASE GLFT2"/>
    <property type="match status" value="1"/>
</dbReference>
<keyword evidence="2" id="KW-0328">Glycosyltransferase</keyword>
<evidence type="ECO:0000313" key="4">
    <source>
        <dbReference type="EMBL" id="AIA87834.1"/>
    </source>
</evidence>
<dbReference type="GO" id="GO:0016757">
    <property type="term" value="F:glycosyltransferase activity"/>
    <property type="evidence" value="ECO:0007669"/>
    <property type="project" value="UniProtKB-KW"/>
</dbReference>
<dbReference type="AlphaFoldDB" id="A0A060BY14"/>
<evidence type="ECO:0000256" key="2">
    <source>
        <dbReference type="ARBA" id="ARBA00022676"/>
    </source>
</evidence>
<protein>
    <submittedName>
        <fullName evidence="4">CAZy families GT2|GT9 protein</fullName>
    </submittedName>
</protein>
<dbReference type="Gene3D" id="3.90.550.10">
    <property type="entry name" value="Spore Coat Polysaccharide Biosynthesis Protein SpsA, Chain A"/>
    <property type="match status" value="1"/>
</dbReference>
<accession>A0A060BY14</accession>
<comment type="similarity">
    <text evidence="1">Belongs to the glycosyltransferase 2 family.</text>
</comment>
<dbReference type="PANTHER" id="PTHR43179">
    <property type="entry name" value="RHAMNOSYLTRANSFERASE WBBL"/>
    <property type="match status" value="1"/>
</dbReference>
<dbReference type="SUPFAM" id="SSF53448">
    <property type="entry name" value="Nucleotide-diphospho-sugar transferases"/>
    <property type="match status" value="1"/>
</dbReference>
<feature type="non-terminal residue" evidence="4">
    <location>
        <position position="110"/>
    </location>
</feature>
<proteinExistence type="inferred from homology"/>
<evidence type="ECO:0000256" key="1">
    <source>
        <dbReference type="ARBA" id="ARBA00006739"/>
    </source>
</evidence>
<name>A0A060BY14_9FUSO</name>
<dbReference type="EMBL" id="KF120560">
    <property type="protein sequence ID" value="AIA87834.1"/>
    <property type="molecule type" value="Genomic_DNA"/>
</dbReference>
<sequence>MASSGDDVVFLNDDVEIQSEDFIEQLCAPLEENAVGMTGARLNYSDGSIQHAGLIMQHTDFAHAYLAQPDESFGFFGELVVDHEVSGLTAACVALRRDVVKQVGGFSVGS</sequence>
<organism evidence="4">
    <name type="scientific">uncultured Sebaldella sp</name>
    <dbReference type="NCBI Taxonomy" id="1095919"/>
    <lineage>
        <taxon>Bacteria</taxon>
        <taxon>Fusobacteriati</taxon>
        <taxon>Fusobacteriota</taxon>
        <taxon>Fusobacteriia</taxon>
        <taxon>Fusobacteriales</taxon>
        <taxon>Leptotrichiaceae</taxon>
        <taxon>Sebaldella</taxon>
        <taxon>environmental samples</taxon>
    </lineage>
</organism>
<reference evidence="4" key="1">
    <citation type="journal article" date="2013" name="Environ. Microbiol.">
        <title>Seasonally variable intestinal metagenomes of the red palm weevil (Rhynchophorus ferrugineus).</title>
        <authorList>
            <person name="Jia S."/>
            <person name="Zhang X."/>
            <person name="Zhang G."/>
            <person name="Yin A."/>
            <person name="Zhang S."/>
            <person name="Li F."/>
            <person name="Wang L."/>
            <person name="Zhao D."/>
            <person name="Yun Q."/>
            <person name="Tala"/>
            <person name="Wang J."/>
            <person name="Sun G."/>
            <person name="Baabdullah M."/>
            <person name="Yu X."/>
            <person name="Hu S."/>
            <person name="Al-Mssallem I.S."/>
            <person name="Yu J."/>
        </authorList>
    </citation>
    <scope>NUCLEOTIDE SEQUENCE</scope>
</reference>